<dbReference type="GO" id="GO:0000160">
    <property type="term" value="P:phosphorelay signal transduction system"/>
    <property type="evidence" value="ECO:0007669"/>
    <property type="project" value="InterPro"/>
</dbReference>
<evidence type="ECO:0000256" key="1">
    <source>
        <dbReference type="PROSITE-ProRule" id="PRU00169"/>
    </source>
</evidence>
<accession>A0A1V1P7D5</accession>
<proteinExistence type="predicted"/>
<evidence type="ECO:0000259" key="2">
    <source>
        <dbReference type="PROSITE" id="PS50110"/>
    </source>
</evidence>
<name>A0A1V1P7D5_9BACT</name>
<evidence type="ECO:0000313" key="3">
    <source>
        <dbReference type="EMBL" id="ETR70720.1"/>
    </source>
</evidence>
<dbReference type="AlphaFoldDB" id="A0A1V1P7D5"/>
<dbReference type="InterPro" id="IPR001789">
    <property type="entry name" value="Sig_transdc_resp-reg_receiver"/>
</dbReference>
<dbReference type="PANTHER" id="PTHR43228">
    <property type="entry name" value="TWO-COMPONENT RESPONSE REGULATOR"/>
    <property type="match status" value="1"/>
</dbReference>
<dbReference type="SMART" id="SM00448">
    <property type="entry name" value="REC"/>
    <property type="match status" value="1"/>
</dbReference>
<feature type="domain" description="Response regulatory" evidence="2">
    <location>
        <begin position="3"/>
        <end position="120"/>
    </location>
</feature>
<dbReference type="EMBL" id="ATBP01000380">
    <property type="protein sequence ID" value="ETR70720.1"/>
    <property type="molecule type" value="Genomic_DNA"/>
</dbReference>
<evidence type="ECO:0000313" key="4">
    <source>
        <dbReference type="Proteomes" id="UP000189670"/>
    </source>
</evidence>
<dbReference type="PROSITE" id="PS50110">
    <property type="entry name" value="RESPONSE_REGULATORY"/>
    <property type="match status" value="1"/>
</dbReference>
<organism evidence="3 4">
    <name type="scientific">Candidatus Magnetoglobus multicellularis str. Araruama</name>
    <dbReference type="NCBI Taxonomy" id="890399"/>
    <lineage>
        <taxon>Bacteria</taxon>
        <taxon>Pseudomonadati</taxon>
        <taxon>Thermodesulfobacteriota</taxon>
        <taxon>Desulfobacteria</taxon>
        <taxon>Desulfobacterales</taxon>
        <taxon>Desulfobacteraceae</taxon>
        <taxon>Candidatus Magnetoglobus</taxon>
    </lineage>
</organism>
<keyword evidence="1" id="KW-0597">Phosphoprotein</keyword>
<reference evidence="4" key="1">
    <citation type="submission" date="2012-11" db="EMBL/GenBank/DDBJ databases">
        <authorList>
            <person name="Lucero-Rivera Y.E."/>
            <person name="Tovar-Ramirez D."/>
        </authorList>
    </citation>
    <scope>NUCLEOTIDE SEQUENCE [LARGE SCALE GENOMIC DNA]</scope>
    <source>
        <strain evidence="4">Araruama</strain>
    </source>
</reference>
<sequence length="123" mass="14141">MKKILLVDDSRFVRNTTKKLLIELGYDDSIIYEASTGEEAITIHEKERPDFIFLDLLMPGMGGEEALRQIREKDKDCYISILSSNFQKPVQERVLQSGANLFIEKNINAQKIKEVITAYDSTR</sequence>
<dbReference type="SUPFAM" id="SSF52172">
    <property type="entry name" value="CheY-like"/>
    <property type="match status" value="1"/>
</dbReference>
<comment type="caution">
    <text evidence="3">The sequence shown here is derived from an EMBL/GenBank/DDBJ whole genome shotgun (WGS) entry which is preliminary data.</text>
</comment>
<dbReference type="CDD" id="cd00156">
    <property type="entry name" value="REC"/>
    <property type="match status" value="1"/>
</dbReference>
<dbReference type="InterPro" id="IPR011006">
    <property type="entry name" value="CheY-like_superfamily"/>
</dbReference>
<dbReference type="PANTHER" id="PTHR43228:SF1">
    <property type="entry name" value="TWO-COMPONENT RESPONSE REGULATOR ARR22"/>
    <property type="match status" value="1"/>
</dbReference>
<feature type="modified residue" description="4-aspartylphosphate" evidence="1">
    <location>
        <position position="55"/>
    </location>
</feature>
<dbReference type="Pfam" id="PF00072">
    <property type="entry name" value="Response_reg"/>
    <property type="match status" value="1"/>
</dbReference>
<dbReference type="Gene3D" id="3.40.50.2300">
    <property type="match status" value="1"/>
</dbReference>
<dbReference type="InterPro" id="IPR052048">
    <property type="entry name" value="ST_Response_Regulator"/>
</dbReference>
<dbReference type="Proteomes" id="UP000189670">
    <property type="component" value="Unassembled WGS sequence"/>
</dbReference>
<gene>
    <name evidence="3" type="ORF">OMM_08606</name>
</gene>
<protein>
    <submittedName>
        <fullName evidence="3">Response regulator receiver protein</fullName>
    </submittedName>
</protein>